<organism evidence="1 2">
    <name type="scientific">Legionella worsleiensis</name>
    <dbReference type="NCBI Taxonomy" id="45076"/>
    <lineage>
        <taxon>Bacteria</taxon>
        <taxon>Pseudomonadati</taxon>
        <taxon>Pseudomonadota</taxon>
        <taxon>Gammaproteobacteria</taxon>
        <taxon>Legionellales</taxon>
        <taxon>Legionellaceae</taxon>
        <taxon>Legionella</taxon>
    </lineage>
</organism>
<accession>A0A0W1AKX6</accession>
<protein>
    <submittedName>
        <fullName evidence="1">Uncharacterized protein</fullName>
    </submittedName>
</protein>
<reference evidence="1 2" key="1">
    <citation type="submission" date="2015-11" db="EMBL/GenBank/DDBJ databases">
        <title>Genomic analysis of 38 Legionella species identifies large and diverse effector repertoires.</title>
        <authorList>
            <person name="Burstein D."/>
            <person name="Amaro F."/>
            <person name="Zusman T."/>
            <person name="Lifshitz Z."/>
            <person name="Cohen O."/>
            <person name="Gilbert J.A."/>
            <person name="Pupko T."/>
            <person name="Shuman H.A."/>
            <person name="Segal G."/>
        </authorList>
    </citation>
    <scope>NUCLEOTIDE SEQUENCE [LARGE SCALE GENOMIC DNA]</scope>
    <source>
        <strain evidence="1 2">ATCC 49508</strain>
    </source>
</reference>
<sequence length="51" mass="5743">MDVKRASICSQSFDVNLGETVNKVSVIILSLFPECIEVKHLTLTENMRYGL</sequence>
<comment type="caution">
    <text evidence="1">The sequence shown here is derived from an EMBL/GenBank/DDBJ whole genome shotgun (WGS) entry which is preliminary data.</text>
</comment>
<evidence type="ECO:0000313" key="2">
    <source>
        <dbReference type="Proteomes" id="UP000054662"/>
    </source>
</evidence>
<name>A0A0W1AKX6_9GAMM</name>
<gene>
    <name evidence="1" type="ORF">Lwor_0292</name>
</gene>
<evidence type="ECO:0000313" key="1">
    <source>
        <dbReference type="EMBL" id="KTD81989.1"/>
    </source>
</evidence>
<keyword evidence="2" id="KW-1185">Reference proteome</keyword>
<proteinExistence type="predicted"/>
<dbReference type="AlphaFoldDB" id="A0A0W1AKX6"/>
<dbReference type="EMBL" id="LNZC01000002">
    <property type="protein sequence ID" value="KTD81989.1"/>
    <property type="molecule type" value="Genomic_DNA"/>
</dbReference>
<dbReference type="Proteomes" id="UP000054662">
    <property type="component" value="Unassembled WGS sequence"/>
</dbReference>